<dbReference type="SUPFAM" id="SSF56601">
    <property type="entry name" value="beta-lactamase/transpeptidase-like"/>
    <property type="match status" value="1"/>
</dbReference>
<dbReference type="Pfam" id="PF17092">
    <property type="entry name" value="PCB_OB"/>
    <property type="match status" value="1"/>
</dbReference>
<feature type="domain" description="Penicillin-binding protein OB-like" evidence="29">
    <location>
        <begin position="322"/>
        <end position="426"/>
    </location>
</feature>
<comment type="catalytic activity">
    <reaction evidence="25">
        <text>[GlcNAc-(1-&gt;4)-Mur2Ac(oyl-L-Ala-gamma-D-Glu-L-Lys-D-Ala-D-Ala)](n)-di-trans,octa-cis-undecaprenyl diphosphate + beta-D-GlcNAc-(1-&gt;4)-Mur2Ac(oyl-L-Ala-gamma-D-Glu-L-Lys-D-Ala-D-Ala)-di-trans,octa-cis-undecaprenyl diphosphate = [GlcNAc-(1-&gt;4)-Mur2Ac(oyl-L-Ala-gamma-D-Glu-L-Lys-D-Ala-D-Ala)](n+1)-di-trans,octa-cis-undecaprenyl diphosphate + di-trans,octa-cis-undecaprenyl diphosphate + H(+)</text>
        <dbReference type="Rhea" id="RHEA:23708"/>
        <dbReference type="Rhea" id="RHEA-COMP:9602"/>
        <dbReference type="Rhea" id="RHEA-COMP:9603"/>
        <dbReference type="ChEBI" id="CHEBI:15378"/>
        <dbReference type="ChEBI" id="CHEBI:58405"/>
        <dbReference type="ChEBI" id="CHEBI:60033"/>
        <dbReference type="ChEBI" id="CHEBI:78435"/>
        <dbReference type="EC" id="2.4.99.28"/>
    </reaction>
</comment>
<dbReference type="InterPro" id="IPR001264">
    <property type="entry name" value="Glyco_trans_51"/>
</dbReference>
<evidence type="ECO:0000256" key="8">
    <source>
        <dbReference type="ARBA" id="ARBA00022519"/>
    </source>
</evidence>
<dbReference type="InterPro" id="IPR001460">
    <property type="entry name" value="PCN-bd_Tpept"/>
</dbReference>
<evidence type="ECO:0000256" key="4">
    <source>
        <dbReference type="ARBA" id="ARBA00007739"/>
    </source>
</evidence>
<feature type="domain" description="Penicillin-binding protein transpeptidase" evidence="27">
    <location>
        <begin position="428"/>
        <end position="676"/>
    </location>
</feature>
<keyword evidence="17" id="KW-0573">Peptidoglycan synthesis</keyword>
<keyword evidence="14" id="KW-0378">Hydrolase</keyword>
<keyword evidence="15" id="KW-0133">Cell shape</keyword>
<evidence type="ECO:0000256" key="20">
    <source>
        <dbReference type="ARBA" id="ARBA00023251"/>
    </source>
</evidence>
<evidence type="ECO:0000256" key="9">
    <source>
        <dbReference type="ARBA" id="ARBA00022645"/>
    </source>
</evidence>
<keyword evidence="18" id="KW-1133">Transmembrane helix</keyword>
<keyword evidence="10" id="KW-0645">Protease</keyword>
<keyword evidence="26" id="KW-0732">Signal</keyword>
<evidence type="ECO:0000256" key="23">
    <source>
        <dbReference type="ARBA" id="ARBA00034000"/>
    </source>
</evidence>
<dbReference type="InterPro" id="IPR031376">
    <property type="entry name" value="PCB_OB"/>
</dbReference>
<protein>
    <recommendedName>
        <fullName evidence="6">Penicillin-binding protein 1A</fullName>
        <ecNumber evidence="24">2.4.99.28</ecNumber>
        <ecNumber evidence="5">3.4.16.4</ecNumber>
    </recommendedName>
</protein>
<evidence type="ECO:0000256" key="17">
    <source>
        <dbReference type="ARBA" id="ARBA00022984"/>
    </source>
</evidence>
<dbReference type="EC" id="3.4.16.4" evidence="5"/>
<keyword evidence="20" id="KW-0046">Antibiotic resistance</keyword>
<dbReference type="NCBIfam" id="TIGR02074">
    <property type="entry name" value="PBP_1a_fam"/>
    <property type="match status" value="1"/>
</dbReference>
<evidence type="ECO:0000256" key="12">
    <source>
        <dbReference type="ARBA" id="ARBA00022679"/>
    </source>
</evidence>
<organism evidence="30 31">
    <name type="scientific">Uliginosibacterium aquaticum</name>
    <dbReference type="NCBI Taxonomy" id="2731212"/>
    <lineage>
        <taxon>Bacteria</taxon>
        <taxon>Pseudomonadati</taxon>
        <taxon>Pseudomonadota</taxon>
        <taxon>Betaproteobacteria</taxon>
        <taxon>Rhodocyclales</taxon>
        <taxon>Zoogloeaceae</taxon>
        <taxon>Uliginosibacterium</taxon>
    </lineage>
</organism>
<evidence type="ECO:0000259" key="27">
    <source>
        <dbReference type="Pfam" id="PF00905"/>
    </source>
</evidence>
<comment type="similarity">
    <text evidence="3">In the C-terminal section; belongs to the transpeptidase family.</text>
</comment>
<keyword evidence="22" id="KW-0961">Cell wall biogenesis/degradation</keyword>
<evidence type="ECO:0000256" key="1">
    <source>
        <dbReference type="ARBA" id="ARBA00004249"/>
    </source>
</evidence>
<comment type="subcellular location">
    <subcellularLocation>
        <location evidence="1">Cell inner membrane</location>
        <topology evidence="1">Single-pass type II membrane protein</topology>
    </subcellularLocation>
</comment>
<evidence type="ECO:0000256" key="7">
    <source>
        <dbReference type="ARBA" id="ARBA00022475"/>
    </source>
</evidence>
<dbReference type="InterPro" id="IPR012338">
    <property type="entry name" value="Beta-lactam/transpept-like"/>
</dbReference>
<evidence type="ECO:0000256" key="3">
    <source>
        <dbReference type="ARBA" id="ARBA00007090"/>
    </source>
</evidence>
<dbReference type="InterPro" id="IPR036950">
    <property type="entry name" value="PBP_transglycosylase"/>
</dbReference>
<sequence>MRNRLLILCLAVMLGLPLLAAAGIAVAAAFAWPQLPSLEALADYKPRIPLRIYTSDGALIGEFGEERRTFVAIRDVPEGLKHAILAAEDDRFFEHGGVDIAGLMRATLLNLVGSSKQGGSTITMQVARNFYLSREKTVSRKLYEILLSFKIEQSLSKDQILEVYINQIYLGQRAYGFAAAAQTYFGKDLQALSNAEFAMLAGLPKAPSRYNPVVNLSRATERQHYVLRRMRELGFIDEKALDQARGEPLRLAQGRHAVQAAAPALHAEFVAEMARQLAYEQFKDDVYSSGIKVITTISKLDQQAAYEGLRRGLIDYERRHGYRGAEGRVDLAQLKAEGSEETLEDLIEPFPDLDEMRAAIVLEASRQKLVAYLRGGEQIEISGDALKYPMPLMAENAAQAKRVSPGAVIRVAKYAKGWQVVQPPQVEGAFVSLDPRDGAIKSLVGGFDFNRNKFNHATLAWRQPGSSFKPFIFSAAIDKGFTPGSVFDDAPLSFSAEQTGSQAWNPGNYDGKYEGPMSLRTALAKSKNMVAIRVLQAITPAYGQDYVTSRFGFDPVKNPPYLTLALGSGAVTPWQMGAAYSIFANGGYRIRPYIVKEMLDSEGRVLAKVEPQRAGSDESERVLDPRNVYLSDLMMKDVVRRGTAGKAMALGRGDLAGKTGTTNEYVDAWFCGYQPSLVGIAWVGFDQPKKLGSGETGGALALPIWIDYMRRALKDKPEQYLAAPEGLVEVKPSFEREGPDYIYAEHLPQAAAPEASAPAAAPE</sequence>
<evidence type="ECO:0000256" key="6">
    <source>
        <dbReference type="ARBA" id="ARBA00018638"/>
    </source>
</evidence>
<evidence type="ECO:0000256" key="15">
    <source>
        <dbReference type="ARBA" id="ARBA00022960"/>
    </source>
</evidence>
<dbReference type="Gene3D" id="1.10.3810.10">
    <property type="entry name" value="Biosynthetic peptidoglycan transglycosylase-like"/>
    <property type="match status" value="1"/>
</dbReference>
<accession>A0ABX2IGJ7</accession>
<evidence type="ECO:0000259" key="28">
    <source>
        <dbReference type="Pfam" id="PF00912"/>
    </source>
</evidence>
<evidence type="ECO:0000256" key="14">
    <source>
        <dbReference type="ARBA" id="ARBA00022801"/>
    </source>
</evidence>
<evidence type="ECO:0000256" key="11">
    <source>
        <dbReference type="ARBA" id="ARBA00022676"/>
    </source>
</evidence>
<dbReference type="PANTHER" id="PTHR32282:SF27">
    <property type="entry name" value="PENICILLIN-BINDING PROTEIN 1A"/>
    <property type="match status" value="1"/>
</dbReference>
<dbReference type="EC" id="2.4.99.28" evidence="24"/>
<keyword evidence="13" id="KW-0812">Transmembrane</keyword>
<evidence type="ECO:0000256" key="16">
    <source>
        <dbReference type="ARBA" id="ARBA00022968"/>
    </source>
</evidence>
<keyword evidence="19" id="KW-0472">Membrane</keyword>
<keyword evidence="8" id="KW-0997">Cell inner membrane</keyword>
<proteinExistence type="inferred from homology"/>
<name>A0ABX2IGJ7_9RHOO</name>
<dbReference type="SUPFAM" id="SSF53955">
    <property type="entry name" value="Lysozyme-like"/>
    <property type="match status" value="1"/>
</dbReference>
<evidence type="ECO:0000256" key="21">
    <source>
        <dbReference type="ARBA" id="ARBA00023268"/>
    </source>
</evidence>
<evidence type="ECO:0000313" key="31">
    <source>
        <dbReference type="Proteomes" id="UP000778523"/>
    </source>
</evidence>
<dbReference type="EMBL" id="JABCSC020000003">
    <property type="protein sequence ID" value="NSL55851.1"/>
    <property type="molecule type" value="Genomic_DNA"/>
</dbReference>
<evidence type="ECO:0000256" key="19">
    <source>
        <dbReference type="ARBA" id="ARBA00023136"/>
    </source>
</evidence>
<evidence type="ECO:0000256" key="22">
    <source>
        <dbReference type="ARBA" id="ARBA00023316"/>
    </source>
</evidence>
<keyword evidence="7" id="KW-1003">Cell membrane</keyword>
<keyword evidence="12" id="KW-0808">Transferase</keyword>
<feature type="chain" id="PRO_5047544532" description="Penicillin-binding protein 1A" evidence="26">
    <location>
        <begin position="21"/>
        <end position="763"/>
    </location>
</feature>
<evidence type="ECO:0000259" key="29">
    <source>
        <dbReference type="Pfam" id="PF17092"/>
    </source>
</evidence>
<evidence type="ECO:0000256" key="10">
    <source>
        <dbReference type="ARBA" id="ARBA00022670"/>
    </source>
</evidence>
<keyword evidence="21" id="KW-0511">Multifunctional enzyme</keyword>
<evidence type="ECO:0000256" key="13">
    <source>
        <dbReference type="ARBA" id="ARBA00022692"/>
    </source>
</evidence>
<evidence type="ECO:0000256" key="25">
    <source>
        <dbReference type="ARBA" id="ARBA00049902"/>
    </source>
</evidence>
<feature type="signal peptide" evidence="26">
    <location>
        <begin position="1"/>
        <end position="20"/>
    </location>
</feature>
<dbReference type="InterPro" id="IPR050396">
    <property type="entry name" value="Glycosyltr_51/Transpeptidase"/>
</dbReference>
<evidence type="ECO:0000256" key="5">
    <source>
        <dbReference type="ARBA" id="ARBA00012448"/>
    </source>
</evidence>
<dbReference type="Pfam" id="PF00905">
    <property type="entry name" value="Transpeptidase"/>
    <property type="match status" value="1"/>
</dbReference>
<comment type="pathway">
    <text evidence="2">Cell wall biogenesis; peptidoglycan biosynthesis.</text>
</comment>
<feature type="domain" description="Glycosyl transferase family 51" evidence="28">
    <location>
        <begin position="57"/>
        <end position="230"/>
    </location>
</feature>
<dbReference type="PANTHER" id="PTHR32282">
    <property type="entry name" value="BINDING PROTEIN TRANSPEPTIDASE, PUTATIVE-RELATED"/>
    <property type="match status" value="1"/>
</dbReference>
<comment type="catalytic activity">
    <reaction evidence="23">
        <text>Preferential cleavage: (Ac)2-L-Lys-D-Ala-|-D-Ala. Also transpeptidation of peptidyl-alanyl moieties that are N-acyl substituents of D-alanine.</text>
        <dbReference type="EC" id="3.4.16.4"/>
    </reaction>
</comment>
<keyword evidence="31" id="KW-1185">Reference proteome</keyword>
<dbReference type="InterPro" id="IPR023346">
    <property type="entry name" value="Lysozyme-like_dom_sf"/>
</dbReference>
<comment type="similarity">
    <text evidence="4">In the N-terminal section; belongs to the glycosyltransferase 51 family.</text>
</comment>
<evidence type="ECO:0000256" key="18">
    <source>
        <dbReference type="ARBA" id="ARBA00022989"/>
    </source>
</evidence>
<evidence type="ECO:0000313" key="30">
    <source>
        <dbReference type="EMBL" id="NSL55851.1"/>
    </source>
</evidence>
<evidence type="ECO:0000256" key="24">
    <source>
        <dbReference type="ARBA" id="ARBA00044770"/>
    </source>
</evidence>
<comment type="caution">
    <text evidence="30">The sequence shown here is derived from an EMBL/GenBank/DDBJ whole genome shotgun (WGS) entry which is preliminary data.</text>
</comment>
<keyword evidence="16" id="KW-0735">Signal-anchor</keyword>
<dbReference type="Pfam" id="PF00912">
    <property type="entry name" value="Transgly"/>
    <property type="match status" value="1"/>
</dbReference>
<dbReference type="Gene3D" id="3.40.710.10">
    <property type="entry name" value="DD-peptidase/beta-lactamase superfamily"/>
    <property type="match status" value="2"/>
</dbReference>
<reference evidence="30 31" key="1">
    <citation type="submission" date="2020-06" db="EMBL/GenBank/DDBJ databases">
        <title>Draft genome of Uliginosibacterium sp. IMCC34675.</title>
        <authorList>
            <person name="Song J."/>
        </authorList>
    </citation>
    <scope>NUCLEOTIDE SEQUENCE [LARGE SCALE GENOMIC DNA]</scope>
    <source>
        <strain evidence="30 31">IMCC34675</strain>
    </source>
</reference>
<keyword evidence="11" id="KW-0328">Glycosyltransferase</keyword>
<evidence type="ECO:0000256" key="2">
    <source>
        <dbReference type="ARBA" id="ARBA00004752"/>
    </source>
</evidence>
<gene>
    <name evidence="30" type="ORF">HJ583_012500</name>
</gene>
<evidence type="ECO:0000256" key="26">
    <source>
        <dbReference type="SAM" id="SignalP"/>
    </source>
</evidence>
<keyword evidence="9" id="KW-0121">Carboxypeptidase</keyword>
<dbReference type="Proteomes" id="UP000778523">
    <property type="component" value="Unassembled WGS sequence"/>
</dbReference>